<evidence type="ECO:0000256" key="1">
    <source>
        <dbReference type="ARBA" id="ARBA00022598"/>
    </source>
</evidence>
<dbReference type="GO" id="GO:0004824">
    <property type="term" value="F:lysine-tRNA ligase activity"/>
    <property type="evidence" value="ECO:0007669"/>
    <property type="project" value="TreeGrafter"/>
</dbReference>
<dbReference type="Gene3D" id="3.30.930.10">
    <property type="entry name" value="Bira Bifunctional Protein, Domain 2"/>
    <property type="match status" value="1"/>
</dbReference>
<organism evidence="5 6">
    <name type="scientific">Candidatus Gottesmanbacteria bacterium GW2011_GWA1_43_11</name>
    <dbReference type="NCBI Taxonomy" id="1618436"/>
    <lineage>
        <taxon>Bacteria</taxon>
        <taxon>Candidatus Gottesmaniibacteriota</taxon>
    </lineage>
</organism>
<name>A0A0G1CGG3_9BACT</name>
<dbReference type="SUPFAM" id="SSF55681">
    <property type="entry name" value="Class II aaRS and biotin synthetases"/>
    <property type="match status" value="1"/>
</dbReference>
<dbReference type="InterPro" id="IPR006195">
    <property type="entry name" value="aa-tRNA-synth_II"/>
</dbReference>
<protein>
    <submittedName>
        <fullName evidence="5">Lysyl-tRNA synthetase-like protein GenX</fullName>
    </submittedName>
</protein>
<dbReference type="Pfam" id="PF00152">
    <property type="entry name" value="tRNA-synt_2"/>
    <property type="match status" value="1"/>
</dbReference>
<comment type="caution">
    <text evidence="5">The sequence shown here is derived from an EMBL/GenBank/DDBJ whole genome shotgun (WGS) entry which is preliminary data.</text>
</comment>
<evidence type="ECO:0000259" key="4">
    <source>
        <dbReference type="PROSITE" id="PS50862"/>
    </source>
</evidence>
<proteinExistence type="predicted"/>
<keyword evidence="3" id="KW-0067">ATP-binding</keyword>
<sequence>MKITTYPTHLKNHQRFLKIKQLIDEFLPKQGYTKVEAPLLSPVLLPESYLDIFATAYRYFQKPQELYLTPSSELFLKRLLASGIGSCYTLDQVFRNSEPTVSKHNFEFTMLELYKVSANYFQIAADTLALLRFIAQKLFGKPELIYQGKVMKLDSFETVTVAEVFENYAQIPDIFNHQQFFSAAKARGYRIEENFSYVDLWSEIYSLAVEPHLGMNGRATLIYDYPKELAAMVNYNSQKQVAERLELYIAGVELGNCGNETSSKGVRKQFEQRFKEEIHERKRLGKSNYEVDWEFLDVLEQLPKTAGIAIGVDRLAMLFCDVRSIEELKVVGIK</sequence>
<dbReference type="GO" id="GO:0005524">
    <property type="term" value="F:ATP binding"/>
    <property type="evidence" value="ECO:0007669"/>
    <property type="project" value="InterPro"/>
</dbReference>
<dbReference type="STRING" id="1618436.UV59_C0017G0032"/>
<dbReference type="InterPro" id="IPR045864">
    <property type="entry name" value="aa-tRNA-synth_II/BPL/LPL"/>
</dbReference>
<reference evidence="5 6" key="1">
    <citation type="journal article" date="2015" name="Nature">
        <title>rRNA introns, odd ribosomes, and small enigmatic genomes across a large radiation of phyla.</title>
        <authorList>
            <person name="Brown C.T."/>
            <person name="Hug L.A."/>
            <person name="Thomas B.C."/>
            <person name="Sharon I."/>
            <person name="Castelle C.J."/>
            <person name="Singh A."/>
            <person name="Wilkins M.J."/>
            <person name="Williams K.H."/>
            <person name="Banfield J.F."/>
        </authorList>
    </citation>
    <scope>NUCLEOTIDE SEQUENCE [LARGE SCALE GENOMIC DNA]</scope>
</reference>
<dbReference type="EMBL" id="LCFB01000017">
    <property type="protein sequence ID" value="KKS84579.1"/>
    <property type="molecule type" value="Genomic_DNA"/>
</dbReference>
<evidence type="ECO:0000256" key="3">
    <source>
        <dbReference type="ARBA" id="ARBA00022840"/>
    </source>
</evidence>
<keyword evidence="2" id="KW-0547">Nucleotide-binding</keyword>
<evidence type="ECO:0000313" key="5">
    <source>
        <dbReference type="EMBL" id="KKS84579.1"/>
    </source>
</evidence>
<dbReference type="PANTHER" id="PTHR42918">
    <property type="entry name" value="LYSYL-TRNA SYNTHETASE"/>
    <property type="match status" value="1"/>
</dbReference>
<dbReference type="AlphaFoldDB" id="A0A0G1CGG3"/>
<evidence type="ECO:0000256" key="2">
    <source>
        <dbReference type="ARBA" id="ARBA00022741"/>
    </source>
</evidence>
<gene>
    <name evidence="5" type="ORF">UV59_C0017G0032</name>
</gene>
<dbReference type="GO" id="GO:0006430">
    <property type="term" value="P:lysyl-tRNA aminoacylation"/>
    <property type="evidence" value="ECO:0007669"/>
    <property type="project" value="TreeGrafter"/>
</dbReference>
<dbReference type="Proteomes" id="UP000034543">
    <property type="component" value="Unassembled WGS sequence"/>
</dbReference>
<dbReference type="PROSITE" id="PS50862">
    <property type="entry name" value="AA_TRNA_LIGASE_II"/>
    <property type="match status" value="1"/>
</dbReference>
<dbReference type="GO" id="GO:0005829">
    <property type="term" value="C:cytosol"/>
    <property type="evidence" value="ECO:0007669"/>
    <property type="project" value="TreeGrafter"/>
</dbReference>
<accession>A0A0G1CGG3</accession>
<keyword evidence="1" id="KW-0436">Ligase</keyword>
<dbReference type="GO" id="GO:0000049">
    <property type="term" value="F:tRNA binding"/>
    <property type="evidence" value="ECO:0007669"/>
    <property type="project" value="TreeGrafter"/>
</dbReference>
<evidence type="ECO:0000313" key="6">
    <source>
        <dbReference type="Proteomes" id="UP000034543"/>
    </source>
</evidence>
<feature type="domain" description="Aminoacyl-transfer RNA synthetases class-II family profile" evidence="4">
    <location>
        <begin position="18"/>
        <end position="319"/>
    </location>
</feature>
<keyword evidence="5" id="KW-0030">Aminoacyl-tRNA synthetase</keyword>
<dbReference type="InterPro" id="IPR004364">
    <property type="entry name" value="Aa-tRNA-synt_II"/>
</dbReference>
<dbReference type="PANTHER" id="PTHR42918:SF6">
    <property type="entry name" value="ELONGATION FACTOR P--(R)-BETA-LYSINE LIGASE"/>
    <property type="match status" value="1"/>
</dbReference>